<dbReference type="OrthoDB" id="9803017at2"/>
<keyword evidence="1 3" id="KW-0489">Methyltransferase</keyword>
<comment type="similarity">
    <text evidence="3">Belongs to the methyltransferase superfamily. RsmD family.</text>
</comment>
<comment type="catalytic activity">
    <reaction evidence="3">
        <text>guanosine(966) in 16S rRNA + S-adenosyl-L-methionine = N(2)-methylguanosine(966) in 16S rRNA + S-adenosyl-L-homocysteine + H(+)</text>
        <dbReference type="Rhea" id="RHEA:23548"/>
        <dbReference type="Rhea" id="RHEA-COMP:10211"/>
        <dbReference type="Rhea" id="RHEA-COMP:10212"/>
        <dbReference type="ChEBI" id="CHEBI:15378"/>
        <dbReference type="ChEBI" id="CHEBI:57856"/>
        <dbReference type="ChEBI" id="CHEBI:59789"/>
        <dbReference type="ChEBI" id="CHEBI:74269"/>
        <dbReference type="ChEBI" id="CHEBI:74481"/>
        <dbReference type="EC" id="2.1.1.171"/>
    </reaction>
</comment>
<dbReference type="InterPro" id="IPR029063">
    <property type="entry name" value="SAM-dependent_MTases_sf"/>
</dbReference>
<name>A0A2S4HKB0_9GAMM</name>
<dbReference type="InterPro" id="IPR004398">
    <property type="entry name" value="RNA_MeTrfase_RsmD"/>
</dbReference>
<dbReference type="NCBIfam" id="TIGR00095">
    <property type="entry name" value="16S rRNA (guanine(966)-N(2))-methyltransferase RsmD"/>
    <property type="match status" value="1"/>
</dbReference>
<dbReference type="EMBL" id="PQGG01000007">
    <property type="protein sequence ID" value="POP54320.1"/>
    <property type="molecule type" value="Genomic_DNA"/>
</dbReference>
<comment type="function">
    <text evidence="3">Specifically methylates the guanine in position 966 of 16S rRNA in the assembled 30S particle.</text>
</comment>
<sequence length="193" mass="21493">MRKPQGDNKAAQGMLRIIGGQWRSRKLHFQAAEGLRPTSDRIRETLFNWLSPHIHGAHCLDLFAGSGALGLEALSRYAAHCDFVETDSTTCRQIRDHLTTLKCNTAAVHCQTAQSYIAANDIKHSIIFLDPPFHKQLLTPIIEALAGKSLGDDTLIYIETAADEALPLLPSHWHTDKEKKAGHVNYRLISVHN</sequence>
<evidence type="ECO:0000256" key="2">
    <source>
        <dbReference type="ARBA" id="ARBA00022679"/>
    </source>
</evidence>
<accession>A0A2S4HKB0</accession>
<keyword evidence="3" id="KW-0698">rRNA processing</keyword>
<keyword evidence="2 3" id="KW-0808">Transferase</keyword>
<dbReference type="PANTHER" id="PTHR43542:SF1">
    <property type="entry name" value="METHYLTRANSFERASE"/>
    <property type="match status" value="1"/>
</dbReference>
<evidence type="ECO:0000256" key="3">
    <source>
        <dbReference type="PIRNR" id="PIRNR004553"/>
    </source>
</evidence>
<dbReference type="GO" id="GO:0052913">
    <property type="term" value="F:16S rRNA (guanine(966)-N(2))-methyltransferase activity"/>
    <property type="evidence" value="ECO:0007669"/>
    <property type="project" value="UniProtKB-EC"/>
</dbReference>
<comment type="caution">
    <text evidence="4">The sequence shown here is derived from an EMBL/GenBank/DDBJ whole genome shotgun (WGS) entry which is preliminary data.</text>
</comment>
<dbReference type="EC" id="2.1.1.171" evidence="3"/>
<evidence type="ECO:0000313" key="4">
    <source>
        <dbReference type="EMBL" id="POP54320.1"/>
    </source>
</evidence>
<gene>
    <name evidence="4" type="primary">rsmD</name>
    <name evidence="4" type="ORF">C0068_03375</name>
</gene>
<keyword evidence="3" id="KW-0949">S-adenosyl-L-methionine</keyword>
<protein>
    <recommendedName>
        <fullName evidence="3">Ribosomal RNA small subunit methyltransferase D</fullName>
        <ecNumber evidence="3">2.1.1.171</ecNumber>
    </recommendedName>
</protein>
<dbReference type="Pfam" id="PF03602">
    <property type="entry name" value="Cons_hypoth95"/>
    <property type="match status" value="1"/>
</dbReference>
<dbReference type="SUPFAM" id="SSF53335">
    <property type="entry name" value="S-adenosyl-L-methionine-dependent methyltransferases"/>
    <property type="match status" value="1"/>
</dbReference>
<evidence type="ECO:0000313" key="5">
    <source>
        <dbReference type="Proteomes" id="UP000237222"/>
    </source>
</evidence>
<dbReference type="PIRSF" id="PIRSF004553">
    <property type="entry name" value="CHP00095"/>
    <property type="match status" value="1"/>
</dbReference>
<dbReference type="Proteomes" id="UP000237222">
    <property type="component" value="Unassembled WGS sequence"/>
</dbReference>
<proteinExistence type="inferred from homology"/>
<dbReference type="AlphaFoldDB" id="A0A2S4HKB0"/>
<reference evidence="4" key="1">
    <citation type="submission" date="2018-01" db="EMBL/GenBank/DDBJ databases">
        <authorList>
            <person name="Yu X.-D."/>
        </authorList>
    </citation>
    <scope>NUCLEOTIDE SEQUENCE</scope>
    <source>
        <strain evidence="4">ZX-21</strain>
    </source>
</reference>
<dbReference type="Gene3D" id="3.40.50.150">
    <property type="entry name" value="Vaccinia Virus protein VP39"/>
    <property type="match status" value="1"/>
</dbReference>
<organism evidence="4 5">
    <name type="scientific">Zhongshania marina</name>
    <dbReference type="NCBI Taxonomy" id="2304603"/>
    <lineage>
        <taxon>Bacteria</taxon>
        <taxon>Pseudomonadati</taxon>
        <taxon>Pseudomonadota</taxon>
        <taxon>Gammaproteobacteria</taxon>
        <taxon>Cellvibrionales</taxon>
        <taxon>Spongiibacteraceae</taxon>
        <taxon>Zhongshania</taxon>
    </lineage>
</organism>
<dbReference type="PANTHER" id="PTHR43542">
    <property type="entry name" value="METHYLTRANSFERASE"/>
    <property type="match status" value="1"/>
</dbReference>
<evidence type="ECO:0000256" key="1">
    <source>
        <dbReference type="ARBA" id="ARBA00022603"/>
    </source>
</evidence>
<dbReference type="RefSeq" id="WP_103683081.1">
    <property type="nucleotide sequence ID" value="NZ_PQGG01000007.1"/>
</dbReference>
<dbReference type="CDD" id="cd02440">
    <property type="entry name" value="AdoMet_MTases"/>
    <property type="match status" value="1"/>
</dbReference>